<feature type="region of interest" description="Disordered" evidence="1">
    <location>
        <begin position="438"/>
        <end position="462"/>
    </location>
</feature>
<evidence type="ECO:0000256" key="1">
    <source>
        <dbReference type="SAM" id="MobiDB-lite"/>
    </source>
</evidence>
<comment type="caution">
    <text evidence="2">The sequence shown here is derived from an EMBL/GenBank/DDBJ whole genome shotgun (WGS) entry which is preliminary data.</text>
</comment>
<gene>
    <name evidence="2" type="ORF">CYMTET_20523</name>
</gene>
<keyword evidence="3" id="KW-1185">Reference proteome</keyword>
<protein>
    <submittedName>
        <fullName evidence="2">Uncharacterized protein</fullName>
    </submittedName>
</protein>
<proteinExistence type="predicted"/>
<name>A0AAE0L433_9CHLO</name>
<accession>A0AAE0L433</accession>
<evidence type="ECO:0000313" key="3">
    <source>
        <dbReference type="Proteomes" id="UP001190700"/>
    </source>
</evidence>
<feature type="region of interest" description="Disordered" evidence="1">
    <location>
        <begin position="534"/>
        <end position="556"/>
    </location>
</feature>
<sequence length="1146" mass="123676">MVATRSTLSAPLRRRNRATIFDQAVARHAATPGTPTATVHPAAGPAATFVAAVRTLIRTRHDEKAAKFVAKKCFGLKDERFHGDEKNVHVIFTRMVAALREAFVAEDEQLSDLFVLDDAGITTFPADGKRVLLEFARKLLHADAPFQGTSDLLAVELGYGKDPNEAIMDFNAALAAAKRKNTLDEDDVKGQFIQRAAQSLLTIQQWARECHAARVRDGTATEKSAAVGSHMLPARFGDPPGGHTSADADVMEILLALRKESACGEKTATGAHSFAVQDAEGDFYAAAFQHAIDSNDADRFDALCFLVGGKPVMLEDLSAASFCVGDTVETHAIDEYLGCCQPADTRFGVCAVGGAMNVNNFQIHDKILVDGALVVPPPPAPPAAPQSVVSDEGMYPVSALHAHEPDTSFMDKFVVRLELTNPDPPLAMHCMGPVAPVDSVSVTGEESEDDDEGSPPPRQALGCGRPPLGFGYSALTSLAVCMFFIVCAAAVPSAASAFGGVGMGAEAAPPVGGVVHGRPGMLLATTTALRTSSIDNRGLGSTHNCPTHDYYPQRRSTPTTRSVVLIGRFMEHERGSADQANTEEFIKEIKAQSAKRTDGYPGGATMPELCDTHGEDMKKLIEAAGAADADMTALEAVAEYMATVYEDARNVKYQRGFPLETIYGLPAGHGRTHYQLVVNCTDLTSEEQDEVGMHKKGPQVTVGPFREEPKAARQYIGHLESAIRHFHDLPDTAPVLCSGKTQLRWYADKIAEFHLTFEKSEYAITALATSLAHLPLHCVPLGADDFQAADVCIPRVRVFHPRQTRTGNAERQLHIISEELRGHTTKDLEKQLRSMPSVESAIKGARGLPAYMEKHTNSIRLVAVTEEAADNIESKVLAFPGLGEYTVQRIRPSLTNRGEDETEVIVVDKGSTINLAADLPNLVAAIQEVFTQAGLGEAAEHLKPLPATTVRPGTDPAKPETYMRVRITKSGNLFTGLASEAAYEWLGKQDRRTVRLSLPNKSRSYLLQHSDFSRTGDKFKGRRGRAAPPAAGAQQTEDIVQALESKLSNQWAKVAKGGAGDEAINELRKAVEKLEGTCKSGFTDSVEATNQVSSKVDEVKDSVIDLTEETREFQKQHLGISSDILESFSNSNKALAKLLKAQEHTI</sequence>
<reference evidence="2 3" key="1">
    <citation type="journal article" date="2015" name="Genome Biol. Evol.">
        <title>Comparative Genomics of a Bacterivorous Green Alga Reveals Evolutionary Causalities and Consequences of Phago-Mixotrophic Mode of Nutrition.</title>
        <authorList>
            <person name="Burns J.A."/>
            <person name="Paasch A."/>
            <person name="Narechania A."/>
            <person name="Kim E."/>
        </authorList>
    </citation>
    <scope>NUCLEOTIDE SEQUENCE [LARGE SCALE GENOMIC DNA]</scope>
    <source>
        <strain evidence="2 3">PLY_AMNH</strain>
    </source>
</reference>
<dbReference type="AlphaFoldDB" id="A0AAE0L433"/>
<dbReference type="Proteomes" id="UP001190700">
    <property type="component" value="Unassembled WGS sequence"/>
</dbReference>
<feature type="region of interest" description="Disordered" evidence="1">
    <location>
        <begin position="1016"/>
        <end position="1035"/>
    </location>
</feature>
<evidence type="ECO:0000313" key="2">
    <source>
        <dbReference type="EMBL" id="KAK3271112.1"/>
    </source>
</evidence>
<feature type="compositionally biased region" description="Polar residues" evidence="1">
    <location>
        <begin position="534"/>
        <end position="545"/>
    </location>
</feature>
<organism evidence="2 3">
    <name type="scientific">Cymbomonas tetramitiformis</name>
    <dbReference type="NCBI Taxonomy" id="36881"/>
    <lineage>
        <taxon>Eukaryota</taxon>
        <taxon>Viridiplantae</taxon>
        <taxon>Chlorophyta</taxon>
        <taxon>Pyramimonadophyceae</taxon>
        <taxon>Pyramimonadales</taxon>
        <taxon>Pyramimonadaceae</taxon>
        <taxon>Cymbomonas</taxon>
    </lineage>
</organism>
<dbReference type="EMBL" id="LGRX02009997">
    <property type="protein sequence ID" value="KAK3271112.1"/>
    <property type="molecule type" value="Genomic_DNA"/>
</dbReference>